<keyword evidence="4" id="KW-0804">Transcription</keyword>
<organism evidence="7 8">
    <name type="scientific">Candidatus Nitrososphaera evergladensis SR1</name>
    <dbReference type="NCBI Taxonomy" id="1459636"/>
    <lineage>
        <taxon>Archaea</taxon>
        <taxon>Nitrososphaerota</taxon>
        <taxon>Nitrososphaeria</taxon>
        <taxon>Nitrososphaerales</taxon>
        <taxon>Nitrososphaeraceae</taxon>
        <taxon>Nitrososphaera</taxon>
    </lineage>
</organism>
<dbReference type="EMBL" id="CP007174">
    <property type="protein sequence ID" value="AIF82115.1"/>
    <property type="molecule type" value="Genomic_DNA"/>
</dbReference>
<dbReference type="KEGG" id="nev:NTE_00031"/>
<sequence length="140" mass="15925">MEVFIKLLITNVAVPIVSVSLNDDILAEMDVLQKALGFTGRSEIVRAGIRQLAAEEKDRQDLVGFIHALLMVVHNEESEKQVTDMKHDYDDLIQTHLHSKIHGDRCLEVFLLKGEAEGVKRMTKEFQSNKKMDHVKLISM</sequence>
<dbReference type="Gene3D" id="1.10.1220.10">
    <property type="entry name" value="Met repressor-like"/>
    <property type="match status" value="1"/>
</dbReference>
<dbReference type="InterPro" id="IPR010985">
    <property type="entry name" value="Ribbon_hlx_hlx"/>
</dbReference>
<evidence type="ECO:0000259" key="6">
    <source>
        <dbReference type="Pfam" id="PF08753"/>
    </source>
</evidence>
<gene>
    <name evidence="7" type="ORF">NTE_00031</name>
</gene>
<evidence type="ECO:0000313" key="8">
    <source>
        <dbReference type="Proteomes" id="UP000028194"/>
    </source>
</evidence>
<evidence type="ECO:0000256" key="2">
    <source>
        <dbReference type="ARBA" id="ARBA00023015"/>
    </source>
</evidence>
<dbReference type="InterPro" id="IPR027271">
    <property type="entry name" value="Acetolactate_synth/TF_NikR_C"/>
</dbReference>
<keyword evidence="2" id="KW-0805">Transcription regulation</keyword>
<evidence type="ECO:0000256" key="1">
    <source>
        <dbReference type="ARBA" id="ARBA00008478"/>
    </source>
</evidence>
<dbReference type="InterPro" id="IPR045865">
    <property type="entry name" value="ACT-like_dom_sf"/>
</dbReference>
<name>A0A075MLV0_9ARCH</name>
<feature type="domain" description="Transcription factor NikR nickel binding C-terminal" evidence="6">
    <location>
        <begin position="71"/>
        <end position="138"/>
    </location>
</feature>
<evidence type="ECO:0000313" key="7">
    <source>
        <dbReference type="EMBL" id="AIF82115.1"/>
    </source>
</evidence>
<reference evidence="7 8" key="1">
    <citation type="journal article" date="2014" name="PLoS ONE">
        <title>Genome Sequence of Candidatus Nitrososphaera evergladensis from Group I.1b Enriched from Everglades Soil Reveals Novel Genomic Features of the Ammonia-Oxidizing Archaea.</title>
        <authorList>
            <person name="Zhalnina K.V."/>
            <person name="Dias R."/>
            <person name="Leonard M.T."/>
            <person name="Dorr de Quadros P."/>
            <person name="Camargo F.A."/>
            <person name="Drew J.C."/>
            <person name="Farmerie W.G."/>
            <person name="Daroub S.H."/>
            <person name="Triplett E.W."/>
        </authorList>
    </citation>
    <scope>NUCLEOTIDE SEQUENCE [LARGE SCALE GENOMIC DNA]</scope>
    <source>
        <strain evidence="7 8">SR1</strain>
    </source>
</reference>
<evidence type="ECO:0000256" key="4">
    <source>
        <dbReference type="ARBA" id="ARBA00023163"/>
    </source>
</evidence>
<dbReference type="PANTHER" id="PTHR34719">
    <property type="entry name" value="NICKEL-RESPONSIVE REGULATOR"/>
    <property type="match status" value="1"/>
</dbReference>
<dbReference type="PANTHER" id="PTHR34719:SF3">
    <property type="entry name" value="NICKEL-RESPONSIVE REGULATOR-RELATED"/>
    <property type="match status" value="1"/>
</dbReference>
<feature type="domain" description="Ribbon-helix-helix protein CopG" evidence="5">
    <location>
        <begin position="17"/>
        <end position="56"/>
    </location>
</feature>
<comment type="similarity">
    <text evidence="1">Belongs to the transcriptional regulatory CopG/NikR family.</text>
</comment>
<evidence type="ECO:0000259" key="5">
    <source>
        <dbReference type="Pfam" id="PF01402"/>
    </source>
</evidence>
<dbReference type="CDD" id="cd22231">
    <property type="entry name" value="RHH_NikR_HicB-like"/>
    <property type="match status" value="1"/>
</dbReference>
<dbReference type="Gene3D" id="3.30.70.1150">
    <property type="entry name" value="ACT-like. Chain A, domain 2"/>
    <property type="match status" value="1"/>
</dbReference>
<keyword evidence="3" id="KW-0238">DNA-binding</keyword>
<protein>
    <submittedName>
        <fullName evidence="7">Transcriptional regulator, CopG family</fullName>
    </submittedName>
</protein>
<dbReference type="Pfam" id="PF01402">
    <property type="entry name" value="RHH_1"/>
    <property type="match status" value="1"/>
</dbReference>
<dbReference type="STRING" id="1459636.NTE_00031"/>
<dbReference type="GO" id="GO:0006355">
    <property type="term" value="P:regulation of DNA-templated transcription"/>
    <property type="evidence" value="ECO:0007669"/>
    <property type="project" value="InterPro"/>
</dbReference>
<accession>A0A075MLV0</accession>
<dbReference type="InterPro" id="IPR050192">
    <property type="entry name" value="CopG/NikR_regulator"/>
</dbReference>
<dbReference type="Pfam" id="PF08753">
    <property type="entry name" value="NikR_C"/>
    <property type="match status" value="1"/>
</dbReference>
<dbReference type="Proteomes" id="UP000028194">
    <property type="component" value="Chromosome"/>
</dbReference>
<evidence type="ECO:0000256" key="3">
    <source>
        <dbReference type="ARBA" id="ARBA00023125"/>
    </source>
</evidence>
<keyword evidence="8" id="KW-1185">Reference proteome</keyword>
<dbReference type="InterPro" id="IPR014864">
    <property type="entry name" value="TF_NikR_Ni-bd_C"/>
</dbReference>
<dbReference type="HOGENOM" id="CLU_113319_0_1_2"/>
<dbReference type="SUPFAM" id="SSF47598">
    <property type="entry name" value="Ribbon-helix-helix"/>
    <property type="match status" value="1"/>
</dbReference>
<dbReference type="SUPFAM" id="SSF55021">
    <property type="entry name" value="ACT-like"/>
    <property type="match status" value="1"/>
</dbReference>
<dbReference type="AlphaFoldDB" id="A0A075MLV0"/>
<dbReference type="InterPro" id="IPR002145">
    <property type="entry name" value="CopG"/>
</dbReference>
<dbReference type="eggNOG" id="arCOG01008">
    <property type="taxonomic scope" value="Archaea"/>
</dbReference>
<dbReference type="GO" id="GO:0003677">
    <property type="term" value="F:DNA binding"/>
    <property type="evidence" value="ECO:0007669"/>
    <property type="project" value="UniProtKB-KW"/>
</dbReference>
<proteinExistence type="inferred from homology"/>
<dbReference type="InterPro" id="IPR013321">
    <property type="entry name" value="Arc_rbn_hlx_hlx"/>
</dbReference>